<proteinExistence type="predicted"/>
<dbReference type="Proteomes" id="UP000432015">
    <property type="component" value="Unassembled WGS sequence"/>
</dbReference>
<accession>A0A7K1KYE6</accession>
<comment type="caution">
    <text evidence="2">The sequence shown here is derived from an EMBL/GenBank/DDBJ whole genome shotgun (WGS) entry which is preliminary data.</text>
</comment>
<name>A0A7K1KYE6_9ACTN</name>
<keyword evidence="3" id="KW-1185">Reference proteome</keyword>
<organism evidence="2 3">
    <name type="scientific">Actinomadura litoris</name>
    <dbReference type="NCBI Taxonomy" id="2678616"/>
    <lineage>
        <taxon>Bacteria</taxon>
        <taxon>Bacillati</taxon>
        <taxon>Actinomycetota</taxon>
        <taxon>Actinomycetes</taxon>
        <taxon>Streptosporangiales</taxon>
        <taxon>Thermomonosporaceae</taxon>
        <taxon>Actinomadura</taxon>
    </lineage>
</organism>
<dbReference type="EMBL" id="WOFH01000003">
    <property type="protein sequence ID" value="MUN36976.1"/>
    <property type="molecule type" value="Genomic_DNA"/>
</dbReference>
<dbReference type="RefSeq" id="WP_156215997.1">
    <property type="nucleotide sequence ID" value="NZ_WOFH01000003.1"/>
</dbReference>
<protein>
    <submittedName>
        <fullName evidence="2">Uncharacterized protein</fullName>
    </submittedName>
</protein>
<evidence type="ECO:0000256" key="1">
    <source>
        <dbReference type="SAM" id="MobiDB-lite"/>
    </source>
</evidence>
<sequence length="71" mass="7898">MSSVARERVRDLQAEAAVARRAGIVRRARAFWEERALVLATRPARRRVAARGPRSAAQGRCVESRGTVQAR</sequence>
<reference evidence="2 3" key="1">
    <citation type="submission" date="2019-11" db="EMBL/GenBank/DDBJ databases">
        <authorList>
            <person name="Cao P."/>
        </authorList>
    </citation>
    <scope>NUCLEOTIDE SEQUENCE [LARGE SCALE GENOMIC DNA]</scope>
    <source>
        <strain evidence="2 3">NEAU-AAG5</strain>
    </source>
</reference>
<feature type="region of interest" description="Disordered" evidence="1">
    <location>
        <begin position="48"/>
        <end position="71"/>
    </location>
</feature>
<dbReference type="AlphaFoldDB" id="A0A7K1KYE6"/>
<gene>
    <name evidence="2" type="ORF">GNZ18_10245</name>
</gene>
<evidence type="ECO:0000313" key="2">
    <source>
        <dbReference type="EMBL" id="MUN36976.1"/>
    </source>
</evidence>
<evidence type="ECO:0000313" key="3">
    <source>
        <dbReference type="Proteomes" id="UP000432015"/>
    </source>
</evidence>